<reference evidence="1 2" key="1">
    <citation type="journal article" date="2022" name="Hortic Res">
        <title>A haplotype resolved chromosomal level avocado genome allows analysis of novel avocado genes.</title>
        <authorList>
            <person name="Nath O."/>
            <person name="Fletcher S.J."/>
            <person name="Hayward A."/>
            <person name="Shaw L.M."/>
            <person name="Masouleh A.K."/>
            <person name="Furtado A."/>
            <person name="Henry R.J."/>
            <person name="Mitter N."/>
        </authorList>
    </citation>
    <scope>NUCLEOTIDE SEQUENCE [LARGE SCALE GENOMIC DNA]</scope>
    <source>
        <strain evidence="2">cv. Hass</strain>
    </source>
</reference>
<organism evidence="1 2">
    <name type="scientific">Persea americana</name>
    <name type="common">Avocado</name>
    <dbReference type="NCBI Taxonomy" id="3435"/>
    <lineage>
        <taxon>Eukaryota</taxon>
        <taxon>Viridiplantae</taxon>
        <taxon>Streptophyta</taxon>
        <taxon>Embryophyta</taxon>
        <taxon>Tracheophyta</taxon>
        <taxon>Spermatophyta</taxon>
        <taxon>Magnoliopsida</taxon>
        <taxon>Magnoliidae</taxon>
        <taxon>Laurales</taxon>
        <taxon>Lauraceae</taxon>
        <taxon>Persea</taxon>
    </lineage>
</organism>
<gene>
    <name evidence="1" type="ORF">MRB53_034717</name>
</gene>
<evidence type="ECO:0000313" key="2">
    <source>
        <dbReference type="Proteomes" id="UP001234297"/>
    </source>
</evidence>
<accession>A0ACC2K2P0</accession>
<proteinExistence type="predicted"/>
<sequence length="251" mass="26636">MDSSENPRKSPPSPPPPLPISFTGLPAIGDRGKVEVEGFSSQMGERVDFSSGSCPLMDFESFSALKSEKDVAFEEDLGFSAAEGLGLAAPSSLMVDFGSFFPAAGSSSSASGRPAELKSIAFGEKSGSSALVELKGGSFEENVSPSSLSLPSAPLERESFKDGDGENAGVPLPLESLHGVPIPPFLSKTYDLIDEPTLDPIISWGQSGESFVVWDTVEFARSVLSRHFKHNNFSSFVRQLNTYIAAEGIYV</sequence>
<name>A0ACC2K2P0_PERAE</name>
<dbReference type="EMBL" id="CM056820">
    <property type="protein sequence ID" value="KAJ8615345.1"/>
    <property type="molecule type" value="Genomic_DNA"/>
</dbReference>
<comment type="caution">
    <text evidence="1">The sequence shown here is derived from an EMBL/GenBank/DDBJ whole genome shotgun (WGS) entry which is preliminary data.</text>
</comment>
<keyword evidence="2" id="KW-1185">Reference proteome</keyword>
<protein>
    <submittedName>
        <fullName evidence="1">Uncharacterized protein</fullName>
    </submittedName>
</protein>
<dbReference type="Proteomes" id="UP001234297">
    <property type="component" value="Chromosome 12"/>
</dbReference>
<evidence type="ECO:0000313" key="1">
    <source>
        <dbReference type="EMBL" id="KAJ8615345.1"/>
    </source>
</evidence>